<dbReference type="InterPro" id="IPR013325">
    <property type="entry name" value="RNA_pol_sigma_r2"/>
</dbReference>
<dbReference type="InterPro" id="IPR036388">
    <property type="entry name" value="WH-like_DNA-bd_sf"/>
</dbReference>
<protein>
    <submittedName>
        <fullName evidence="9">RNA polymerase sigma-70 factor, ECF subfamily</fullName>
    </submittedName>
</protein>
<dbReference type="Gene3D" id="1.10.10.10">
    <property type="entry name" value="Winged helix-like DNA-binding domain superfamily/Winged helix DNA-binding domain"/>
    <property type="match status" value="1"/>
</dbReference>
<organism evidence="9 10">
    <name type="scientific">Paenibacillus barengoltzii J12</name>
    <dbReference type="NCBI Taxonomy" id="935846"/>
    <lineage>
        <taxon>Bacteria</taxon>
        <taxon>Bacillati</taxon>
        <taxon>Bacillota</taxon>
        <taxon>Bacilli</taxon>
        <taxon>Bacillales</taxon>
        <taxon>Paenibacillaceae</taxon>
        <taxon>Paenibacillus</taxon>
    </lineage>
</organism>
<reference evidence="9 10" key="1">
    <citation type="submission" date="2017-04" db="EMBL/GenBank/DDBJ databases">
        <authorList>
            <person name="Varghese N."/>
            <person name="Submissions S."/>
        </authorList>
    </citation>
    <scope>NUCLEOTIDE SEQUENCE [LARGE SCALE GENOMIC DNA]</scope>
    <source>
        <strain evidence="9 10">J12</strain>
    </source>
</reference>
<keyword evidence="3" id="KW-0731">Sigma factor</keyword>
<dbReference type="InterPro" id="IPR007627">
    <property type="entry name" value="RNA_pol_sigma70_r2"/>
</dbReference>
<dbReference type="PANTHER" id="PTHR43133:SF8">
    <property type="entry name" value="RNA POLYMERASE SIGMA FACTOR HI_1459-RELATED"/>
    <property type="match status" value="1"/>
</dbReference>
<dbReference type="PANTHER" id="PTHR43133">
    <property type="entry name" value="RNA POLYMERASE ECF-TYPE SIGMA FACTO"/>
    <property type="match status" value="1"/>
</dbReference>
<dbReference type="NCBIfam" id="TIGR02937">
    <property type="entry name" value="sigma70-ECF"/>
    <property type="match status" value="1"/>
</dbReference>
<dbReference type="InterPro" id="IPR039425">
    <property type="entry name" value="RNA_pol_sigma-70-like"/>
</dbReference>
<dbReference type="EMBL" id="FXAE01000036">
    <property type="protein sequence ID" value="SMF45236.1"/>
    <property type="molecule type" value="Genomic_DNA"/>
</dbReference>
<dbReference type="Pfam" id="PF04542">
    <property type="entry name" value="Sigma70_r2"/>
    <property type="match status" value="1"/>
</dbReference>
<dbReference type="InterPro" id="IPR013324">
    <property type="entry name" value="RNA_pol_sigma_r3/r4-like"/>
</dbReference>
<dbReference type="CDD" id="cd06171">
    <property type="entry name" value="Sigma70_r4"/>
    <property type="match status" value="1"/>
</dbReference>
<evidence type="ECO:0000256" key="4">
    <source>
        <dbReference type="ARBA" id="ARBA00023125"/>
    </source>
</evidence>
<keyword evidence="5" id="KW-0804">Transcription</keyword>
<dbReference type="RefSeq" id="WP_051416957.1">
    <property type="nucleotide sequence ID" value="NZ_FXAE01000036.1"/>
</dbReference>
<accession>A0ABY1M075</accession>
<dbReference type="InterPro" id="IPR013249">
    <property type="entry name" value="RNA_pol_sigma70_r4_t2"/>
</dbReference>
<dbReference type="InterPro" id="IPR014284">
    <property type="entry name" value="RNA_pol_sigma-70_dom"/>
</dbReference>
<evidence type="ECO:0000256" key="6">
    <source>
        <dbReference type="SAM" id="MobiDB-lite"/>
    </source>
</evidence>
<keyword evidence="10" id="KW-1185">Reference proteome</keyword>
<comment type="similarity">
    <text evidence="1">Belongs to the sigma-70 factor family. ECF subfamily.</text>
</comment>
<evidence type="ECO:0000256" key="3">
    <source>
        <dbReference type="ARBA" id="ARBA00023082"/>
    </source>
</evidence>
<evidence type="ECO:0000259" key="7">
    <source>
        <dbReference type="Pfam" id="PF04542"/>
    </source>
</evidence>
<dbReference type="Proteomes" id="UP000192939">
    <property type="component" value="Unassembled WGS sequence"/>
</dbReference>
<evidence type="ECO:0000256" key="5">
    <source>
        <dbReference type="ARBA" id="ARBA00023163"/>
    </source>
</evidence>
<dbReference type="Pfam" id="PF08281">
    <property type="entry name" value="Sigma70_r4_2"/>
    <property type="match status" value="1"/>
</dbReference>
<comment type="caution">
    <text evidence="9">The sequence shown here is derived from an EMBL/GenBank/DDBJ whole genome shotgun (WGS) entry which is preliminary data.</text>
</comment>
<sequence length="209" mass="24010">MISDTLLAERMAAGDQEAFELLVTRYHGPLLSYVTSQLKDRGKAEDIVQETFIRLIRHLKRHGGMEQLRPWLYKVALNLCRDYWRSASYRSEYAGIDTIPEDTDPSPRAEELIERQETVQQLAETMTMLPELQQEVVRMRFFHDLKLQEIAELLGLPLSSVKSHLYGGLRKLKRVLSRSADSPLSVSDDEVPKIHGKKESEVPMHGTIH</sequence>
<feature type="region of interest" description="Disordered" evidence="6">
    <location>
        <begin position="182"/>
        <end position="209"/>
    </location>
</feature>
<feature type="compositionally biased region" description="Basic and acidic residues" evidence="6">
    <location>
        <begin position="190"/>
        <end position="202"/>
    </location>
</feature>
<name>A0ABY1M075_9BACL</name>
<keyword evidence="4" id="KW-0238">DNA-binding</keyword>
<dbReference type="Gene3D" id="1.10.1740.10">
    <property type="match status" value="1"/>
</dbReference>
<evidence type="ECO:0000256" key="2">
    <source>
        <dbReference type="ARBA" id="ARBA00023015"/>
    </source>
</evidence>
<gene>
    <name evidence="9" type="ORF">SAMN02744124_03151</name>
</gene>
<evidence type="ECO:0000259" key="8">
    <source>
        <dbReference type="Pfam" id="PF08281"/>
    </source>
</evidence>
<dbReference type="SUPFAM" id="SSF88946">
    <property type="entry name" value="Sigma2 domain of RNA polymerase sigma factors"/>
    <property type="match status" value="1"/>
</dbReference>
<feature type="domain" description="RNA polymerase sigma factor 70 region 4 type 2" evidence="8">
    <location>
        <begin position="120"/>
        <end position="172"/>
    </location>
</feature>
<dbReference type="SUPFAM" id="SSF88659">
    <property type="entry name" value="Sigma3 and sigma4 domains of RNA polymerase sigma factors"/>
    <property type="match status" value="1"/>
</dbReference>
<evidence type="ECO:0000313" key="10">
    <source>
        <dbReference type="Proteomes" id="UP000192939"/>
    </source>
</evidence>
<keyword evidence="2" id="KW-0805">Transcription regulation</keyword>
<proteinExistence type="inferred from homology"/>
<evidence type="ECO:0000256" key="1">
    <source>
        <dbReference type="ARBA" id="ARBA00010641"/>
    </source>
</evidence>
<feature type="domain" description="RNA polymerase sigma-70 region 2" evidence="7">
    <location>
        <begin position="22"/>
        <end position="88"/>
    </location>
</feature>
<evidence type="ECO:0000313" key="9">
    <source>
        <dbReference type="EMBL" id="SMF45236.1"/>
    </source>
</evidence>